<comment type="caution">
    <text evidence="3">The sequence shown here is derived from an EMBL/GenBank/DDBJ whole genome shotgun (WGS) entry which is preliminary data.</text>
</comment>
<proteinExistence type="inferred from homology"/>
<comment type="catalytic activity">
    <reaction evidence="2">
        <text>a 3'-end 2',3'-cyclophospho-ribonucleotide-RNA + H2O = a 3'-end 2'-phospho-ribonucleotide-RNA + H(+)</text>
        <dbReference type="Rhea" id="RHEA:11828"/>
        <dbReference type="Rhea" id="RHEA-COMP:10464"/>
        <dbReference type="Rhea" id="RHEA-COMP:17353"/>
        <dbReference type="ChEBI" id="CHEBI:15377"/>
        <dbReference type="ChEBI" id="CHEBI:15378"/>
        <dbReference type="ChEBI" id="CHEBI:83064"/>
        <dbReference type="ChEBI" id="CHEBI:173113"/>
        <dbReference type="EC" id="3.1.4.58"/>
    </reaction>
</comment>
<evidence type="ECO:0000313" key="4">
    <source>
        <dbReference type="Proteomes" id="UP000693672"/>
    </source>
</evidence>
<dbReference type="GO" id="GO:0008664">
    <property type="term" value="F:RNA 2',3'-cyclic 3'-phosphodiesterase activity"/>
    <property type="evidence" value="ECO:0007669"/>
    <property type="project" value="UniProtKB-EC"/>
</dbReference>
<feature type="short sequence motif" description="HXTX 1" evidence="2">
    <location>
        <begin position="47"/>
        <end position="50"/>
    </location>
</feature>
<reference evidence="3" key="1">
    <citation type="submission" date="2021-06" db="EMBL/GenBank/DDBJ databases">
        <authorList>
            <person name="Criscuolo A."/>
        </authorList>
    </citation>
    <scope>NUCLEOTIDE SEQUENCE</scope>
    <source>
        <strain evidence="3">CIP111600</strain>
    </source>
</reference>
<accession>A0A916K788</accession>
<dbReference type="PANTHER" id="PTHR35561:SF1">
    <property type="entry name" value="RNA 2',3'-CYCLIC PHOSPHODIESTERASE"/>
    <property type="match status" value="1"/>
</dbReference>
<dbReference type="GO" id="GO:0004113">
    <property type="term" value="F:2',3'-cyclic-nucleotide 3'-phosphodiesterase activity"/>
    <property type="evidence" value="ECO:0007669"/>
    <property type="project" value="InterPro"/>
</dbReference>
<dbReference type="EMBL" id="CAJVAS010000053">
    <property type="protein sequence ID" value="CAG7650444.1"/>
    <property type="molecule type" value="Genomic_DNA"/>
</dbReference>
<sequence>MNSTPNAVRLFIAVPLPQPVKDALEQHMEKLKTAFAFQKWVHPGDLHITLQFLGETPPQKAEQVQAELARVASAHPPMGLSIQGVGSFGKPAAPSILWMGIHGELPLLASLQADVEAAMEPLGFAKEARAFRPHLTVARRYNGTEAFDKAALATAPAFPSTPWTAEHVVLYQSHLNRKPMYEACKTYPLGGTAAGELERR</sequence>
<dbReference type="AlphaFoldDB" id="A0A916K788"/>
<dbReference type="EC" id="3.1.4.58" evidence="2"/>
<feature type="active site" description="Proton donor" evidence="2">
    <location>
        <position position="47"/>
    </location>
</feature>
<evidence type="ECO:0000256" key="1">
    <source>
        <dbReference type="ARBA" id="ARBA00022801"/>
    </source>
</evidence>
<evidence type="ECO:0000256" key="2">
    <source>
        <dbReference type="HAMAP-Rule" id="MF_01940"/>
    </source>
</evidence>
<dbReference type="InterPro" id="IPR004175">
    <property type="entry name" value="RNA_CPDase"/>
</dbReference>
<name>A0A916K788_9BACL</name>
<gene>
    <name evidence="3" type="primary">ytlP</name>
    <name evidence="3" type="ORF">PAESOLCIP111_06082</name>
</gene>
<evidence type="ECO:0000313" key="3">
    <source>
        <dbReference type="EMBL" id="CAG7650444.1"/>
    </source>
</evidence>
<dbReference type="NCBIfam" id="TIGR02258">
    <property type="entry name" value="2_5_ligase"/>
    <property type="match status" value="1"/>
</dbReference>
<comment type="similarity">
    <text evidence="2">Belongs to the 2H phosphoesterase superfamily. ThpR family.</text>
</comment>
<dbReference type="Proteomes" id="UP000693672">
    <property type="component" value="Unassembled WGS sequence"/>
</dbReference>
<feature type="short sequence motif" description="HXTX 2" evidence="2">
    <location>
        <begin position="134"/>
        <end position="137"/>
    </location>
</feature>
<keyword evidence="1 2" id="KW-0378">Hydrolase</keyword>
<feature type="active site" description="Proton acceptor" evidence="2">
    <location>
        <position position="134"/>
    </location>
</feature>
<protein>
    <recommendedName>
        <fullName evidence="2">RNA 2',3'-cyclic phosphodiesterase</fullName>
        <shortName evidence="2">RNA 2',3'-CPDase</shortName>
        <ecNumber evidence="2">3.1.4.58</ecNumber>
    </recommendedName>
</protein>
<dbReference type="Pfam" id="PF13563">
    <property type="entry name" value="2_5_RNA_ligase2"/>
    <property type="match status" value="1"/>
</dbReference>
<keyword evidence="4" id="KW-1185">Reference proteome</keyword>
<comment type="function">
    <text evidence="2">Hydrolyzes RNA 2',3'-cyclic phosphodiester to an RNA 2'-phosphomonoester.</text>
</comment>
<organism evidence="3 4">
    <name type="scientific">Paenibacillus solanacearum</name>
    <dbReference type="NCBI Taxonomy" id="2048548"/>
    <lineage>
        <taxon>Bacteria</taxon>
        <taxon>Bacillati</taxon>
        <taxon>Bacillota</taxon>
        <taxon>Bacilli</taxon>
        <taxon>Bacillales</taxon>
        <taxon>Paenibacillaceae</taxon>
        <taxon>Paenibacillus</taxon>
    </lineage>
</organism>
<dbReference type="HAMAP" id="MF_01940">
    <property type="entry name" value="RNA_CPDase"/>
    <property type="match status" value="1"/>
</dbReference>
<dbReference type="RefSeq" id="WP_218095762.1">
    <property type="nucleotide sequence ID" value="NZ_CAJVAS010000053.1"/>
</dbReference>
<dbReference type="PANTHER" id="PTHR35561">
    <property type="entry name" value="RNA 2',3'-CYCLIC PHOSPHODIESTERASE"/>
    <property type="match status" value="1"/>
</dbReference>